<dbReference type="GO" id="GO:0016787">
    <property type="term" value="F:hydrolase activity"/>
    <property type="evidence" value="ECO:0007669"/>
    <property type="project" value="UniProtKB-KW"/>
</dbReference>
<reference evidence="7" key="1">
    <citation type="submission" date="2023-08" db="EMBL/GenBank/DDBJ databases">
        <authorList>
            <person name="Chen Y."/>
            <person name="Shah S."/>
            <person name="Dougan E. K."/>
            <person name="Thang M."/>
            <person name="Chan C."/>
        </authorList>
    </citation>
    <scope>NUCLEOTIDE SEQUENCE</scope>
</reference>
<dbReference type="GO" id="GO:0005524">
    <property type="term" value="F:ATP binding"/>
    <property type="evidence" value="ECO:0007669"/>
    <property type="project" value="UniProtKB-UniRule"/>
</dbReference>
<dbReference type="AlphaFoldDB" id="A0AA36MKW9"/>
<comment type="function">
    <text evidence="5">RNA helicase.</text>
</comment>
<keyword evidence="2 5" id="KW-0378">Hydrolase</keyword>
<protein>
    <recommendedName>
        <fullName evidence="5">ATP-dependent RNA helicase</fullName>
        <ecNumber evidence="5">3.6.4.13</ecNumber>
    </recommendedName>
</protein>
<evidence type="ECO:0000256" key="3">
    <source>
        <dbReference type="ARBA" id="ARBA00022840"/>
    </source>
</evidence>
<comment type="domain">
    <text evidence="5">The Q motif is unique to and characteristic of the DEAD box family of RNA helicases and controls ATP binding and hydrolysis.</text>
</comment>
<dbReference type="Gene3D" id="3.40.50.300">
    <property type="entry name" value="P-loop containing nucleotide triphosphate hydrolases"/>
    <property type="match status" value="2"/>
</dbReference>
<dbReference type="GO" id="GO:0003724">
    <property type="term" value="F:RNA helicase activity"/>
    <property type="evidence" value="ECO:0007669"/>
    <property type="project" value="UniProtKB-EC"/>
</dbReference>
<proteinExistence type="inferred from homology"/>
<comment type="caution">
    <text evidence="7">The sequence shown here is derived from an EMBL/GenBank/DDBJ whole genome shotgun (WGS) entry which is preliminary data.</text>
</comment>
<evidence type="ECO:0000256" key="1">
    <source>
        <dbReference type="ARBA" id="ARBA00022741"/>
    </source>
</evidence>
<evidence type="ECO:0000259" key="6">
    <source>
        <dbReference type="PROSITE" id="PS51194"/>
    </source>
</evidence>
<dbReference type="SUPFAM" id="SSF52540">
    <property type="entry name" value="P-loop containing nucleoside triphosphate hydrolases"/>
    <property type="match status" value="2"/>
</dbReference>
<dbReference type="PANTHER" id="PTHR24031">
    <property type="entry name" value="RNA HELICASE"/>
    <property type="match status" value="1"/>
</dbReference>
<keyword evidence="1 5" id="KW-0547">Nucleotide-binding</keyword>
<dbReference type="GO" id="GO:0003723">
    <property type="term" value="F:RNA binding"/>
    <property type="evidence" value="ECO:0007669"/>
    <property type="project" value="UniProtKB-UniRule"/>
</dbReference>
<evidence type="ECO:0000256" key="2">
    <source>
        <dbReference type="ARBA" id="ARBA00022801"/>
    </source>
</evidence>
<dbReference type="InterPro" id="IPR011545">
    <property type="entry name" value="DEAD/DEAH_box_helicase_dom"/>
</dbReference>
<comment type="catalytic activity">
    <reaction evidence="5">
        <text>ATP + H2O = ADP + phosphate + H(+)</text>
        <dbReference type="Rhea" id="RHEA:13065"/>
        <dbReference type="ChEBI" id="CHEBI:15377"/>
        <dbReference type="ChEBI" id="CHEBI:15378"/>
        <dbReference type="ChEBI" id="CHEBI:30616"/>
        <dbReference type="ChEBI" id="CHEBI:43474"/>
        <dbReference type="ChEBI" id="CHEBI:456216"/>
        <dbReference type="EC" id="3.6.4.13"/>
    </reaction>
</comment>
<keyword evidence="3 5" id="KW-0067">ATP-binding</keyword>
<feature type="domain" description="Helicase C-terminal" evidence="6">
    <location>
        <begin position="273"/>
        <end position="426"/>
    </location>
</feature>
<dbReference type="EMBL" id="CAUJNA010000105">
    <property type="protein sequence ID" value="CAJ1371910.1"/>
    <property type="molecule type" value="Genomic_DNA"/>
</dbReference>
<dbReference type="InterPro" id="IPR027417">
    <property type="entry name" value="P-loop_NTPase"/>
</dbReference>
<sequence length="638" mass="70195">MSLCDLDYLLQPYRLIVHLAEQTDFEPGTPPHAMRVFLDRSTSGADNGKGTSKGMQTRLRELGYLPFTELQRKVCRPILEGRDVLAVAPAGRARLLAFLVPLLDRAKVERWALDDCAVVLAPSRREAERIYVAANALRKWSLRTVLVREGAEAASAALVRRGANLVVGTAQRVEELLREKAPDVAKVRVLVLEDAGQLVSQPALQGVLQLLKTRKCQRLALGDDVGAVQEQLGFRDPVLVDASSRPPLPLQAAHVCVEMPSSATKRARMLAYLLDEHLSEEDGQAKKALVFVRKGEAAQLAGHAMLRQRVLAVHEQMAPEEQQELLALFRTLPSSVLLGTDVALKGQNLPPVPLVLHLSSPPTPDIYLSRVARLGASKGRRSSSAHGSGATSLLLFGPHEVSRLRDLERELGFRLTAVPAPSESAVRSAALQAVTKELQLAARQYDAAAFEPDAEQQLELHGPRLLAAALVLLERRRRGEEWLSPLSGRPRYTPLLLADPHLEKLRTRQSVAAALRRALKAKGAAVGESQEKDTPQIGRIELTRKGWLVDVPRGLVPLLLEGHLKALSVPVLPVTELPEILEDQRLQSNARAARRRRGGGGVPLFERRRQQRQVSLPIRAANALWRRPQHEYPSGEKP</sequence>
<dbReference type="Pfam" id="PF00271">
    <property type="entry name" value="Helicase_C"/>
    <property type="match status" value="1"/>
</dbReference>
<evidence type="ECO:0000256" key="4">
    <source>
        <dbReference type="ARBA" id="ARBA00022884"/>
    </source>
</evidence>
<evidence type="ECO:0000256" key="5">
    <source>
        <dbReference type="RuleBase" id="RU365068"/>
    </source>
</evidence>
<dbReference type="Proteomes" id="UP001178507">
    <property type="component" value="Unassembled WGS sequence"/>
</dbReference>
<dbReference type="InterPro" id="IPR001650">
    <property type="entry name" value="Helicase_C-like"/>
</dbReference>
<organism evidence="7 8">
    <name type="scientific">Effrenium voratum</name>
    <dbReference type="NCBI Taxonomy" id="2562239"/>
    <lineage>
        <taxon>Eukaryota</taxon>
        <taxon>Sar</taxon>
        <taxon>Alveolata</taxon>
        <taxon>Dinophyceae</taxon>
        <taxon>Suessiales</taxon>
        <taxon>Symbiodiniaceae</taxon>
        <taxon>Effrenium</taxon>
    </lineage>
</organism>
<name>A0AA36MKW9_9DINO</name>
<keyword evidence="4 5" id="KW-0694">RNA-binding</keyword>
<gene>
    <name evidence="7" type="ORF">EVOR1521_LOCUS2113</name>
</gene>
<evidence type="ECO:0000313" key="7">
    <source>
        <dbReference type="EMBL" id="CAJ1371910.1"/>
    </source>
</evidence>
<evidence type="ECO:0000313" key="8">
    <source>
        <dbReference type="Proteomes" id="UP001178507"/>
    </source>
</evidence>
<keyword evidence="8" id="KW-1185">Reference proteome</keyword>
<accession>A0AA36MKW9</accession>
<keyword evidence="5" id="KW-0347">Helicase</keyword>
<dbReference type="EC" id="3.6.4.13" evidence="5"/>
<dbReference type="PROSITE" id="PS51194">
    <property type="entry name" value="HELICASE_CTER"/>
    <property type="match status" value="1"/>
</dbReference>
<comment type="similarity">
    <text evidence="5">Belongs to the DEAD box helicase family.</text>
</comment>
<dbReference type="Pfam" id="PF00270">
    <property type="entry name" value="DEAD"/>
    <property type="match status" value="1"/>
</dbReference>